<dbReference type="AlphaFoldDB" id="A0A6J6EL97"/>
<name>A0A6J6EL97_9ZZZZ</name>
<gene>
    <name evidence="2" type="ORF">UFOPK1755_00212</name>
    <name evidence="3" type="ORF">UFOPK2155_00113</name>
</gene>
<feature type="compositionally biased region" description="Low complexity" evidence="1">
    <location>
        <begin position="24"/>
        <end position="55"/>
    </location>
</feature>
<evidence type="ECO:0000313" key="2">
    <source>
        <dbReference type="EMBL" id="CAB4577182.1"/>
    </source>
</evidence>
<sequence length="206" mass="21885">MKRTMMVIGLALALIPAHALAATNTPSPSATATVKATSTPTPKATATKKATPTKKAPVKKKKNPIKPSPSPKWPPLGFKVMDNIYYRTPSVEVMMNVAAGNSALAKAIAACKEFSCGRLQVASLVGCVYWEIDSKVITPNPDLAGSFLTMGMLRTLAKKSAEKEVVTLVLPSGELYSGSIAVVPTGITCHQDQTTEKVPSNTYLRR</sequence>
<evidence type="ECO:0000256" key="1">
    <source>
        <dbReference type="SAM" id="MobiDB-lite"/>
    </source>
</evidence>
<dbReference type="EMBL" id="CAEZVX010000004">
    <property type="protein sequence ID" value="CAB4634940.1"/>
    <property type="molecule type" value="Genomic_DNA"/>
</dbReference>
<protein>
    <submittedName>
        <fullName evidence="2">Unannotated protein</fullName>
    </submittedName>
</protein>
<reference evidence="2" key="1">
    <citation type="submission" date="2020-05" db="EMBL/GenBank/DDBJ databases">
        <authorList>
            <person name="Chiriac C."/>
            <person name="Salcher M."/>
            <person name="Ghai R."/>
            <person name="Kavagutti S V."/>
        </authorList>
    </citation>
    <scope>NUCLEOTIDE SEQUENCE</scope>
</reference>
<proteinExistence type="predicted"/>
<dbReference type="EMBL" id="CAEZTX010000005">
    <property type="protein sequence ID" value="CAB4577182.1"/>
    <property type="molecule type" value="Genomic_DNA"/>
</dbReference>
<feature type="region of interest" description="Disordered" evidence="1">
    <location>
        <begin position="24"/>
        <end position="71"/>
    </location>
</feature>
<accession>A0A6J6EL97</accession>
<evidence type="ECO:0000313" key="3">
    <source>
        <dbReference type="EMBL" id="CAB4634940.1"/>
    </source>
</evidence>
<organism evidence="2">
    <name type="scientific">freshwater metagenome</name>
    <dbReference type="NCBI Taxonomy" id="449393"/>
    <lineage>
        <taxon>unclassified sequences</taxon>
        <taxon>metagenomes</taxon>
        <taxon>ecological metagenomes</taxon>
    </lineage>
</organism>